<reference evidence="1 2" key="1">
    <citation type="submission" date="2016-10" db="EMBL/GenBank/DDBJ databases">
        <authorList>
            <person name="de Groot N.N."/>
        </authorList>
    </citation>
    <scope>NUCLEOTIDE SEQUENCE [LARGE SCALE GENOMIC DNA]</scope>
    <source>
        <strain evidence="1 2">DSM 23399</strain>
    </source>
</reference>
<gene>
    <name evidence="1" type="ORF">SAMN04489723_11153</name>
</gene>
<sequence>MKTKAILTIGAAVVALYSCDTKNYTEADRVQVTKNLESYVDSVENAVKMVPVHNWSVIDERYDSLDSRAEKVYKDLDIEDDNLDMIEERYEVAIKNGKAEAENFERTADMHMKNVETWWDKTSAEIEKGAKNTADDIEDATQESMDWLEKNFDKLDDNSKKKYEDITLKLRKD</sequence>
<evidence type="ECO:0000313" key="1">
    <source>
        <dbReference type="EMBL" id="SFB45821.1"/>
    </source>
</evidence>
<dbReference type="Proteomes" id="UP000198790">
    <property type="component" value="Unassembled WGS sequence"/>
</dbReference>
<dbReference type="EMBL" id="FOKK01000011">
    <property type="protein sequence ID" value="SFB45821.1"/>
    <property type="molecule type" value="Genomic_DNA"/>
</dbReference>
<dbReference type="OrthoDB" id="824530at2"/>
<dbReference type="RefSeq" id="WP_092898722.1">
    <property type="nucleotide sequence ID" value="NZ_FOKK01000011.1"/>
</dbReference>
<name>A0A1I1B6B4_9BACT</name>
<evidence type="ECO:0000313" key="2">
    <source>
        <dbReference type="Proteomes" id="UP000198790"/>
    </source>
</evidence>
<organism evidence="1 2">
    <name type="scientific">Algoriphagus aquimarinus</name>
    <dbReference type="NCBI Taxonomy" id="237018"/>
    <lineage>
        <taxon>Bacteria</taxon>
        <taxon>Pseudomonadati</taxon>
        <taxon>Bacteroidota</taxon>
        <taxon>Cytophagia</taxon>
        <taxon>Cytophagales</taxon>
        <taxon>Cyclobacteriaceae</taxon>
        <taxon>Algoriphagus</taxon>
    </lineage>
</organism>
<accession>A0A1I1B6B4</accession>
<keyword evidence="2" id="KW-1185">Reference proteome</keyword>
<dbReference type="AlphaFoldDB" id="A0A1I1B6B4"/>
<protein>
    <submittedName>
        <fullName evidence="1">Uncharacterized protein</fullName>
    </submittedName>
</protein>
<dbReference type="PROSITE" id="PS51257">
    <property type="entry name" value="PROKAR_LIPOPROTEIN"/>
    <property type="match status" value="1"/>
</dbReference>
<proteinExistence type="predicted"/>